<name>A0A1E1GHS5_9EUKA</name>
<organism evidence="13">
    <name type="scientific">Palpitomonas bilix</name>
    <dbReference type="NCBI Taxonomy" id="652834"/>
    <lineage>
        <taxon>Eukaryota</taxon>
        <taxon>Eukaryota incertae sedis</taxon>
    </lineage>
</organism>
<evidence type="ECO:0000256" key="3">
    <source>
        <dbReference type="ARBA" id="ARBA00022448"/>
    </source>
</evidence>
<gene>
    <name evidence="13" type="primary">atp6</name>
</gene>
<feature type="transmembrane region" description="Helical" evidence="12">
    <location>
        <begin position="111"/>
        <end position="130"/>
    </location>
</feature>
<geneLocation type="mitochondrion" evidence="13"/>
<dbReference type="FunFam" id="1.20.120.220:FF:000003">
    <property type="entry name" value="ATP synthase subunit a"/>
    <property type="match status" value="1"/>
</dbReference>
<dbReference type="InterPro" id="IPR035908">
    <property type="entry name" value="F0_ATP_A_sf"/>
</dbReference>
<dbReference type="PRINTS" id="PR00123">
    <property type="entry name" value="ATPASEA"/>
</dbReference>
<evidence type="ECO:0000256" key="10">
    <source>
        <dbReference type="ARBA" id="ARBA00023310"/>
    </source>
</evidence>
<dbReference type="GO" id="GO:0045259">
    <property type="term" value="C:proton-transporting ATP synthase complex"/>
    <property type="evidence" value="ECO:0007669"/>
    <property type="project" value="UniProtKB-KW"/>
</dbReference>
<dbReference type="PANTHER" id="PTHR11410">
    <property type="entry name" value="ATP SYNTHASE SUBUNIT A"/>
    <property type="match status" value="1"/>
</dbReference>
<keyword evidence="7 12" id="KW-1133">Transmembrane helix</keyword>
<feature type="transmembrane region" description="Helical" evidence="12">
    <location>
        <begin position="186"/>
        <end position="206"/>
    </location>
</feature>
<evidence type="ECO:0000256" key="12">
    <source>
        <dbReference type="SAM" id="Phobius"/>
    </source>
</evidence>
<evidence type="ECO:0000256" key="8">
    <source>
        <dbReference type="ARBA" id="ARBA00023065"/>
    </source>
</evidence>
<dbReference type="PANTHER" id="PTHR11410:SF0">
    <property type="entry name" value="ATP SYNTHASE SUBUNIT A"/>
    <property type="match status" value="1"/>
</dbReference>
<keyword evidence="3" id="KW-0813">Transport</keyword>
<keyword evidence="6" id="KW-0375">Hydrogen ion transport</keyword>
<comment type="similarity">
    <text evidence="2">Belongs to the ATPase A chain family.</text>
</comment>
<sequence length="246" mass="27668">MIITSPLEQFEIFPLFSILTIQITNYNLAILIALSFAFFLLYVSVYKNTLVPNHWQSFGELLYEFLWNLIKDILGDSAKKNLPFFFTLFTFILFCNLIGLIPYSFTATSQFIGVFTLSLGIFIGLNIIAFRNHGLHFFSFFVPKGIPAALTVFLTVIEVLSYIIRAFSLFIRLAANMTAGHATLKIFAGFSWTMLTMGGIWTILALGPIALTFALMGLELFVAAIQAFVFTVLTSIYLNDVISMDH</sequence>
<keyword evidence="5 12" id="KW-0812">Transmembrane</keyword>
<accession>A0A1E1GHS5</accession>
<keyword evidence="4" id="KW-0138">CF(0)</keyword>
<evidence type="ECO:0000256" key="2">
    <source>
        <dbReference type="ARBA" id="ARBA00006810"/>
    </source>
</evidence>
<dbReference type="InterPro" id="IPR000568">
    <property type="entry name" value="ATP_synth_F0_asu"/>
</dbReference>
<dbReference type="SUPFAM" id="SSF81336">
    <property type="entry name" value="F1F0 ATP synthase subunit A"/>
    <property type="match status" value="1"/>
</dbReference>
<dbReference type="GO" id="GO:0005743">
    <property type="term" value="C:mitochondrial inner membrane"/>
    <property type="evidence" value="ECO:0007669"/>
    <property type="project" value="UniProtKB-SubCell"/>
</dbReference>
<dbReference type="HAMAP" id="MF_01393">
    <property type="entry name" value="ATP_synth_a_bact"/>
    <property type="match status" value="1"/>
</dbReference>
<dbReference type="NCBIfam" id="TIGR01131">
    <property type="entry name" value="ATP_synt_6_or_A"/>
    <property type="match status" value="1"/>
</dbReference>
<dbReference type="Pfam" id="PF00119">
    <property type="entry name" value="ATP-synt_A"/>
    <property type="match status" value="1"/>
</dbReference>
<keyword evidence="8" id="KW-0406">Ion transport</keyword>
<comment type="subcellular location">
    <subcellularLocation>
        <location evidence="1 11">Mitochondrion inner membrane</location>
        <topology evidence="1 11">Multi-pass membrane protein</topology>
    </subcellularLocation>
</comment>
<dbReference type="InterPro" id="IPR045083">
    <property type="entry name" value="ATP_synth_F0_asu_bact/mt"/>
</dbReference>
<evidence type="ECO:0000256" key="7">
    <source>
        <dbReference type="ARBA" id="ARBA00022989"/>
    </source>
</evidence>
<dbReference type="AlphaFoldDB" id="A0A1E1GHS5"/>
<evidence type="ECO:0000256" key="5">
    <source>
        <dbReference type="ARBA" id="ARBA00022692"/>
    </source>
</evidence>
<evidence type="ECO:0000256" key="11">
    <source>
        <dbReference type="RuleBase" id="RU004450"/>
    </source>
</evidence>
<evidence type="ECO:0000256" key="9">
    <source>
        <dbReference type="ARBA" id="ARBA00023136"/>
    </source>
</evidence>
<evidence type="ECO:0000256" key="1">
    <source>
        <dbReference type="ARBA" id="ARBA00004448"/>
    </source>
</evidence>
<dbReference type="GeneID" id="30214152"/>
<dbReference type="NCBIfam" id="NF004482">
    <property type="entry name" value="PRK05815.2-4"/>
    <property type="match status" value="1"/>
</dbReference>
<dbReference type="CDD" id="cd00310">
    <property type="entry name" value="ATP-synt_Fo_a_6"/>
    <property type="match status" value="1"/>
</dbReference>
<keyword evidence="9 12" id="KW-0472">Membrane</keyword>
<evidence type="ECO:0000256" key="4">
    <source>
        <dbReference type="ARBA" id="ARBA00022547"/>
    </source>
</evidence>
<evidence type="ECO:0000313" key="13">
    <source>
        <dbReference type="EMBL" id="BAV82421.1"/>
    </source>
</evidence>
<feature type="transmembrane region" description="Helical" evidence="12">
    <location>
        <begin position="218"/>
        <end position="238"/>
    </location>
</feature>
<dbReference type="Gene3D" id="1.20.120.220">
    <property type="entry name" value="ATP synthase, F0 complex, subunit A"/>
    <property type="match status" value="1"/>
</dbReference>
<protein>
    <recommendedName>
        <fullName evidence="11">ATP synthase subunit a</fullName>
    </recommendedName>
</protein>
<feature type="transmembrane region" description="Helical" evidence="12">
    <location>
        <begin position="150"/>
        <end position="174"/>
    </location>
</feature>
<keyword evidence="10" id="KW-0066">ATP synthesis</keyword>
<dbReference type="EMBL" id="AP017433">
    <property type="protein sequence ID" value="BAV82421.1"/>
    <property type="molecule type" value="Genomic_DNA"/>
</dbReference>
<reference evidence="13" key="1">
    <citation type="journal article" date="2016" name="Genome Biol. Evol.">
        <title>Mitochondrial Genome of Palpitomonas bilix: Derived Genome Structure and Ancestral System for Cytochrome c Maturation.</title>
        <authorList>
            <consortium name="AP017433"/>
            <person name="Nishimura Y."/>
            <person name="Tanifuji G."/>
            <person name="Kamikawa R."/>
            <person name="Yabuki A."/>
            <person name="Hashimoto T."/>
            <person name="Inagaki Y."/>
        </authorList>
    </citation>
    <scope>NUCLEOTIDE SEQUENCE</scope>
</reference>
<dbReference type="GO" id="GO:0046933">
    <property type="term" value="F:proton-transporting ATP synthase activity, rotational mechanism"/>
    <property type="evidence" value="ECO:0007669"/>
    <property type="project" value="TreeGrafter"/>
</dbReference>
<feature type="transmembrane region" description="Helical" evidence="12">
    <location>
        <begin position="12"/>
        <end position="42"/>
    </location>
</feature>
<keyword evidence="13" id="KW-0496">Mitochondrion</keyword>
<proteinExistence type="inferred from homology"/>
<dbReference type="RefSeq" id="YP_009317253.1">
    <property type="nucleotide sequence ID" value="NC_031832.1"/>
</dbReference>
<feature type="transmembrane region" description="Helical" evidence="12">
    <location>
        <begin position="82"/>
        <end position="105"/>
    </location>
</feature>
<evidence type="ECO:0000256" key="6">
    <source>
        <dbReference type="ARBA" id="ARBA00022781"/>
    </source>
</evidence>